<dbReference type="InterPro" id="IPR011006">
    <property type="entry name" value="CheY-like_superfamily"/>
</dbReference>
<dbReference type="Proteomes" id="UP000177943">
    <property type="component" value="Unassembled WGS sequence"/>
</dbReference>
<accession>A0A1G2MQX5</accession>
<evidence type="ECO:0000256" key="2">
    <source>
        <dbReference type="ARBA" id="ARBA00023012"/>
    </source>
</evidence>
<dbReference type="Pfam" id="PF00072">
    <property type="entry name" value="Response_reg"/>
    <property type="match status" value="1"/>
</dbReference>
<gene>
    <name evidence="5" type="ORF">A3D56_02270</name>
</gene>
<dbReference type="CDD" id="cd00156">
    <property type="entry name" value="REC"/>
    <property type="match status" value="1"/>
</dbReference>
<keyword evidence="1 3" id="KW-0597">Phosphoprotein</keyword>
<keyword evidence="2" id="KW-0902">Two-component regulatory system</keyword>
<dbReference type="PANTHER" id="PTHR44591">
    <property type="entry name" value="STRESS RESPONSE REGULATOR PROTEIN 1"/>
    <property type="match status" value="1"/>
</dbReference>
<dbReference type="GO" id="GO:0000160">
    <property type="term" value="P:phosphorelay signal transduction system"/>
    <property type="evidence" value="ECO:0007669"/>
    <property type="project" value="UniProtKB-KW"/>
</dbReference>
<evidence type="ECO:0000313" key="5">
    <source>
        <dbReference type="EMBL" id="OHA26258.1"/>
    </source>
</evidence>
<organism evidence="5 6">
    <name type="scientific">Candidatus Taylorbacteria bacterium RIFCSPHIGHO2_02_FULL_45_35</name>
    <dbReference type="NCBI Taxonomy" id="1802311"/>
    <lineage>
        <taxon>Bacteria</taxon>
        <taxon>Candidatus Tayloriibacteriota</taxon>
    </lineage>
</organism>
<dbReference type="EMBL" id="MHRP01000034">
    <property type="protein sequence ID" value="OHA26258.1"/>
    <property type="molecule type" value="Genomic_DNA"/>
</dbReference>
<comment type="caution">
    <text evidence="5">The sequence shown here is derived from an EMBL/GenBank/DDBJ whole genome shotgun (WGS) entry which is preliminary data.</text>
</comment>
<feature type="domain" description="Response regulatory" evidence="4">
    <location>
        <begin position="11"/>
        <end position="128"/>
    </location>
</feature>
<sequence>MEEKLDKKKCRIFIVDDDDFLLNMYALKFKQEGFDVDTAPSGEAAIAKLKDKPCPDVLILDIVMPTMDGIELLENLRKNNLAGTSIVIMLTNQGQSSEIERAKKMGVAGYIVKASAIPSEVLSEVLKIVKMHKK</sequence>
<evidence type="ECO:0000256" key="3">
    <source>
        <dbReference type="PROSITE-ProRule" id="PRU00169"/>
    </source>
</evidence>
<evidence type="ECO:0000256" key="1">
    <source>
        <dbReference type="ARBA" id="ARBA00022553"/>
    </source>
</evidence>
<evidence type="ECO:0000259" key="4">
    <source>
        <dbReference type="PROSITE" id="PS50110"/>
    </source>
</evidence>
<dbReference type="InterPro" id="IPR001789">
    <property type="entry name" value="Sig_transdc_resp-reg_receiver"/>
</dbReference>
<dbReference type="PANTHER" id="PTHR44591:SF14">
    <property type="entry name" value="PROTEIN PILG"/>
    <property type="match status" value="1"/>
</dbReference>
<dbReference type="SMART" id="SM00448">
    <property type="entry name" value="REC"/>
    <property type="match status" value="1"/>
</dbReference>
<dbReference type="InterPro" id="IPR050595">
    <property type="entry name" value="Bact_response_regulator"/>
</dbReference>
<dbReference type="AlphaFoldDB" id="A0A1G2MQX5"/>
<dbReference type="Gene3D" id="3.40.50.2300">
    <property type="match status" value="1"/>
</dbReference>
<evidence type="ECO:0000313" key="6">
    <source>
        <dbReference type="Proteomes" id="UP000177943"/>
    </source>
</evidence>
<dbReference type="PROSITE" id="PS50110">
    <property type="entry name" value="RESPONSE_REGULATORY"/>
    <property type="match status" value="1"/>
</dbReference>
<protein>
    <recommendedName>
        <fullName evidence="4">Response regulatory domain-containing protein</fullName>
    </recommendedName>
</protein>
<dbReference type="SUPFAM" id="SSF52172">
    <property type="entry name" value="CheY-like"/>
    <property type="match status" value="1"/>
</dbReference>
<proteinExistence type="predicted"/>
<feature type="modified residue" description="4-aspartylphosphate" evidence="3">
    <location>
        <position position="61"/>
    </location>
</feature>
<name>A0A1G2MQX5_9BACT</name>
<reference evidence="5 6" key="1">
    <citation type="journal article" date="2016" name="Nat. Commun.">
        <title>Thousands of microbial genomes shed light on interconnected biogeochemical processes in an aquifer system.</title>
        <authorList>
            <person name="Anantharaman K."/>
            <person name="Brown C.T."/>
            <person name="Hug L.A."/>
            <person name="Sharon I."/>
            <person name="Castelle C.J."/>
            <person name="Probst A.J."/>
            <person name="Thomas B.C."/>
            <person name="Singh A."/>
            <person name="Wilkins M.J."/>
            <person name="Karaoz U."/>
            <person name="Brodie E.L."/>
            <person name="Williams K.H."/>
            <person name="Hubbard S.S."/>
            <person name="Banfield J.F."/>
        </authorList>
    </citation>
    <scope>NUCLEOTIDE SEQUENCE [LARGE SCALE GENOMIC DNA]</scope>
</reference>